<protein>
    <submittedName>
        <fullName evidence="3">Long-chain fatty acid--CoA ligase</fullName>
    </submittedName>
</protein>
<dbReference type="Gene3D" id="3.40.50.12780">
    <property type="entry name" value="N-terminal domain of ligase-like"/>
    <property type="match status" value="1"/>
</dbReference>
<dbReference type="Proteomes" id="UP000297564">
    <property type="component" value="Unassembled WGS sequence"/>
</dbReference>
<feature type="domain" description="AMP-binding enzyme C-terminal" evidence="2">
    <location>
        <begin position="460"/>
        <end position="537"/>
    </location>
</feature>
<reference evidence="3 4" key="1">
    <citation type="submission" date="2019-03" db="EMBL/GenBank/DDBJ databases">
        <title>Ramlibacter rhizophilus CCTCC AB2015357, whole genome shotgun sequence.</title>
        <authorList>
            <person name="Zhang X."/>
            <person name="Feng G."/>
            <person name="Zhu H."/>
        </authorList>
    </citation>
    <scope>NUCLEOTIDE SEQUENCE [LARGE SCALE GENOMIC DNA]</scope>
    <source>
        <strain evidence="3 4">CCTCC AB2015357</strain>
    </source>
</reference>
<evidence type="ECO:0000313" key="3">
    <source>
        <dbReference type="EMBL" id="TFY99824.1"/>
    </source>
</evidence>
<dbReference type="RefSeq" id="WP_135285367.1">
    <property type="nucleotide sequence ID" value="NZ_SMLL01000004.1"/>
</dbReference>
<accession>A0A4Z0BP46</accession>
<gene>
    <name evidence="3" type="ORF">EZ242_11865</name>
</gene>
<dbReference type="InterPro" id="IPR042099">
    <property type="entry name" value="ANL_N_sf"/>
</dbReference>
<dbReference type="NCBIfam" id="NF006181">
    <property type="entry name" value="PRK08314.1"/>
    <property type="match status" value="1"/>
</dbReference>
<dbReference type="InterPro" id="IPR020845">
    <property type="entry name" value="AMP-binding_CS"/>
</dbReference>
<dbReference type="GO" id="GO:0016878">
    <property type="term" value="F:acid-thiol ligase activity"/>
    <property type="evidence" value="ECO:0007669"/>
    <property type="project" value="UniProtKB-ARBA"/>
</dbReference>
<dbReference type="Pfam" id="PF13193">
    <property type="entry name" value="AMP-binding_C"/>
    <property type="match status" value="1"/>
</dbReference>
<dbReference type="PANTHER" id="PTHR43767:SF1">
    <property type="entry name" value="NONRIBOSOMAL PEPTIDE SYNTHASE PES1 (EUROFUNG)-RELATED"/>
    <property type="match status" value="1"/>
</dbReference>
<dbReference type="PROSITE" id="PS00455">
    <property type="entry name" value="AMP_BINDING"/>
    <property type="match status" value="1"/>
</dbReference>
<keyword evidence="3" id="KW-0436">Ligase</keyword>
<feature type="domain" description="AMP-dependent synthetase/ligase" evidence="1">
    <location>
        <begin position="29"/>
        <end position="406"/>
    </location>
</feature>
<evidence type="ECO:0000259" key="1">
    <source>
        <dbReference type="Pfam" id="PF00501"/>
    </source>
</evidence>
<dbReference type="Gene3D" id="3.30.300.30">
    <property type="match status" value="1"/>
</dbReference>
<dbReference type="InterPro" id="IPR025110">
    <property type="entry name" value="AMP-bd_C"/>
</dbReference>
<dbReference type="InterPro" id="IPR045851">
    <property type="entry name" value="AMP-bd_C_sf"/>
</dbReference>
<keyword evidence="4" id="KW-1185">Reference proteome</keyword>
<organism evidence="3 4">
    <name type="scientific">Ramlibacter rhizophilus</name>
    <dbReference type="NCBI Taxonomy" id="1781167"/>
    <lineage>
        <taxon>Bacteria</taxon>
        <taxon>Pseudomonadati</taxon>
        <taxon>Pseudomonadota</taxon>
        <taxon>Betaproteobacteria</taxon>
        <taxon>Burkholderiales</taxon>
        <taxon>Comamonadaceae</taxon>
        <taxon>Ramlibacter</taxon>
    </lineage>
</organism>
<dbReference type="EMBL" id="SMLL01000004">
    <property type="protein sequence ID" value="TFY99824.1"/>
    <property type="molecule type" value="Genomic_DNA"/>
</dbReference>
<dbReference type="AlphaFoldDB" id="A0A4Z0BP46"/>
<evidence type="ECO:0000313" key="4">
    <source>
        <dbReference type="Proteomes" id="UP000297564"/>
    </source>
</evidence>
<name>A0A4Z0BP46_9BURK</name>
<dbReference type="Pfam" id="PF00501">
    <property type="entry name" value="AMP-binding"/>
    <property type="match status" value="1"/>
</dbReference>
<dbReference type="OrthoDB" id="9766486at2"/>
<comment type="caution">
    <text evidence="3">The sequence shown here is derived from an EMBL/GenBank/DDBJ whole genome shotgun (WGS) entry which is preliminary data.</text>
</comment>
<proteinExistence type="predicted"/>
<dbReference type="InterPro" id="IPR050237">
    <property type="entry name" value="ATP-dep_AMP-bd_enzyme"/>
</dbReference>
<evidence type="ECO:0000259" key="2">
    <source>
        <dbReference type="Pfam" id="PF13193"/>
    </source>
</evidence>
<dbReference type="InterPro" id="IPR000873">
    <property type="entry name" value="AMP-dep_synth/lig_dom"/>
</dbReference>
<dbReference type="SUPFAM" id="SSF56801">
    <property type="entry name" value="Acetyl-CoA synthetase-like"/>
    <property type="match status" value="1"/>
</dbReference>
<dbReference type="PANTHER" id="PTHR43767">
    <property type="entry name" value="LONG-CHAIN-FATTY-ACID--COA LIGASE"/>
    <property type="match status" value="1"/>
</dbReference>
<sequence length="556" mass="61582">MKEFIGYWPRHLPRHLEAPDCTLFDNLRISAQRHGHRAAIHSFGHELSYRELLEDVERFAGWLVRRAGVQRGDRVLLYLQNSAQFVIAYHGILRADAVVVPVNPMNRAPEVAHYLKDSGACVAVCAQDLLSQVEAAAEGSALRQVIVATYADYIDPACEDPLPAWLREPRRAAPGHVAWADVMAAGERPGPPQARPDDLCGLPYTSGSTGVPRACMHTHRSFMHNTAGMALWHWTAPATAFLCVAPMYHVAGLSHSLHLPIYVGGTLVILPRWDRELALRLMARTRVGHAAIPPTAIIDLLAHPALERFDLGALRRVTAGGASMPLEVCKQLRERLGLDFIEGYGMTETAATTHNNPIERPKRQCLGVPFFDTRSLVVDPATLRPVAPGEEGEILVAGPQLFQGYWNRPEDTAAAFVDIEGTRFLRTGDIGHADEEGYFFMTDRAKRMVNASGFKVWPAEVESVLYQHPAVREACVIGTHDAYRGETVKALVVLHASSQGRMGPQELIDWSRERMAAYKVPRIVEFVEELPKSPVGKILWRELQDAENEATGKAAR</sequence>